<name>L7FLX7_ENTIV</name>
<dbReference type="GO" id="GO:0005975">
    <property type="term" value="P:carbohydrate metabolic process"/>
    <property type="evidence" value="ECO:0007669"/>
    <property type="project" value="InterPro"/>
</dbReference>
<keyword evidence="4" id="KW-0325">Glycoprotein</keyword>
<dbReference type="SUPFAM" id="SSF55545">
    <property type="entry name" value="beta-N-acetylhexosaminidase-like domain"/>
    <property type="match status" value="1"/>
</dbReference>
<feature type="domain" description="Beta-hexosaminidase eukaryotic type N-terminal" evidence="10">
    <location>
        <begin position="26"/>
        <end position="161"/>
    </location>
</feature>
<accession>L7FLX7</accession>
<keyword evidence="12" id="KW-1185">Reference proteome</keyword>
<dbReference type="InterPro" id="IPR029019">
    <property type="entry name" value="HEX_eukaryotic_N"/>
</dbReference>
<keyword evidence="5 6" id="KW-0326">Glycosidase</keyword>
<evidence type="ECO:0000256" key="6">
    <source>
        <dbReference type="PIRNR" id="PIRNR001093"/>
    </source>
</evidence>
<evidence type="ECO:0000256" key="8">
    <source>
        <dbReference type="SAM" id="SignalP"/>
    </source>
</evidence>
<sequence>MLFVALLLSAALAGNGNNVKGKLLLVPYPQIVEANFLNPTSISATSKITYTLSDNCKGNTECVEFVKNNFNHSITFPLQRQMNLDDFRLSLFAPIDLINLTPDIQNSVQTISIELTAEDFFPELTIGVDESYTLDITTESISIKAPTVFGLRNSFETLVQLFRPYNGKYVITQVPISIKDFPRFKWRGLMVDCARNPFTLSTYYKIINAMAMFKSNMLHLHLTDGQTFLFESTEYPLLSQKGSYTQKKVLTQKFLKELIAYAKTRGIIVYPEIDLPAHAASWGIGYPDIVADCWDYIKTWTYNENLPALNPVTDETFKVLDALFGKELPSVFTSEYIHIGGDEMNEVAWSRSKEVSAINAWMTEKGIKTYLDLEGYFNKYVQTQVINANKKGVAWEEVYAKGNADLSTVIQVWSNITYLKMAVDDGYKAIWSEGLYLDVQAPACPDSERVEKGCKVSHMYVWTNRDFYNSDPTIDFSPEELENVLGAEAASWHESVDDQNVMERIFQRYGAISERLWSPSYYTDADSLEVRADYLRCVGLRRNILKGSGPLYHSYCQLPENL</sequence>
<dbReference type="InterPro" id="IPR015883">
    <property type="entry name" value="Glyco_hydro_20_cat"/>
</dbReference>
<feature type="domain" description="Glycoside hydrolase family 20 catalytic" evidence="9">
    <location>
        <begin position="184"/>
        <end position="519"/>
    </location>
</feature>
<dbReference type="GO" id="GO:0030203">
    <property type="term" value="P:glycosaminoglycan metabolic process"/>
    <property type="evidence" value="ECO:0007669"/>
    <property type="project" value="TreeGrafter"/>
</dbReference>
<protein>
    <recommendedName>
        <fullName evidence="6">Beta-hexosaminidase</fullName>
        <ecNumber evidence="6">3.2.1.52</ecNumber>
    </recommendedName>
</protein>
<dbReference type="PANTHER" id="PTHR22600:SF21">
    <property type="entry name" value="BETA-HEXOSAMINIDASE A"/>
    <property type="match status" value="1"/>
</dbReference>
<reference evidence="11 12" key="1">
    <citation type="submission" date="2012-10" db="EMBL/GenBank/DDBJ databases">
        <authorList>
            <person name="Zafar N."/>
            <person name="Inman J."/>
            <person name="Hall N."/>
            <person name="Lorenzi H."/>
            <person name="Caler E."/>
        </authorList>
    </citation>
    <scope>NUCLEOTIDE SEQUENCE [LARGE SCALE GENOMIC DNA]</scope>
    <source>
        <strain evidence="11 12">IP1</strain>
    </source>
</reference>
<feature type="active site" description="Proton donor" evidence="7">
    <location>
        <position position="343"/>
    </location>
</feature>
<evidence type="ECO:0000256" key="7">
    <source>
        <dbReference type="PIRSR" id="PIRSR001093-1"/>
    </source>
</evidence>
<evidence type="ECO:0000259" key="10">
    <source>
        <dbReference type="Pfam" id="PF14845"/>
    </source>
</evidence>
<dbReference type="Pfam" id="PF14845">
    <property type="entry name" value="Glycohydro_20b2"/>
    <property type="match status" value="1"/>
</dbReference>
<dbReference type="Gene3D" id="3.30.379.10">
    <property type="entry name" value="Chitobiase/beta-hexosaminidase domain 2-like"/>
    <property type="match status" value="1"/>
</dbReference>
<dbReference type="SUPFAM" id="SSF51445">
    <property type="entry name" value="(Trans)glycosidases"/>
    <property type="match status" value="1"/>
</dbReference>
<dbReference type="OrthoDB" id="428480at2759"/>
<organism evidence="11 12">
    <name type="scientific">Entamoeba invadens IP1</name>
    <dbReference type="NCBI Taxonomy" id="370355"/>
    <lineage>
        <taxon>Eukaryota</taxon>
        <taxon>Amoebozoa</taxon>
        <taxon>Evosea</taxon>
        <taxon>Archamoebae</taxon>
        <taxon>Mastigamoebida</taxon>
        <taxon>Entamoebidae</taxon>
        <taxon>Entamoeba</taxon>
    </lineage>
</organism>
<dbReference type="GO" id="GO:0004563">
    <property type="term" value="F:beta-N-acetylhexosaminidase activity"/>
    <property type="evidence" value="ECO:0007669"/>
    <property type="project" value="UniProtKB-EC"/>
</dbReference>
<evidence type="ECO:0000256" key="5">
    <source>
        <dbReference type="ARBA" id="ARBA00023295"/>
    </source>
</evidence>
<dbReference type="EMBL" id="KB206843">
    <property type="protein sequence ID" value="ELP87610.1"/>
    <property type="molecule type" value="Genomic_DNA"/>
</dbReference>
<dbReference type="GO" id="GO:0005764">
    <property type="term" value="C:lysosome"/>
    <property type="evidence" value="ECO:0007669"/>
    <property type="project" value="TreeGrafter"/>
</dbReference>
<evidence type="ECO:0000256" key="2">
    <source>
        <dbReference type="ARBA" id="ARBA00006285"/>
    </source>
</evidence>
<dbReference type="PANTHER" id="PTHR22600">
    <property type="entry name" value="BETA-HEXOSAMINIDASE"/>
    <property type="match status" value="1"/>
</dbReference>
<dbReference type="EC" id="3.2.1.52" evidence="6"/>
<comment type="similarity">
    <text evidence="2 6">Belongs to the glycosyl hydrolase 20 family.</text>
</comment>
<dbReference type="AlphaFoldDB" id="L7FLX7"/>
<keyword evidence="8" id="KW-0732">Signal</keyword>
<dbReference type="Gene3D" id="3.20.20.80">
    <property type="entry name" value="Glycosidases"/>
    <property type="match status" value="1"/>
</dbReference>
<keyword evidence="3 6" id="KW-0378">Hydrolase</keyword>
<dbReference type="RefSeq" id="XP_004254381.1">
    <property type="nucleotide sequence ID" value="XM_004254333.1"/>
</dbReference>
<dbReference type="KEGG" id="eiv:EIN_146040"/>
<evidence type="ECO:0000313" key="12">
    <source>
        <dbReference type="Proteomes" id="UP000014680"/>
    </source>
</evidence>
<dbReference type="Pfam" id="PF00728">
    <property type="entry name" value="Glyco_hydro_20"/>
    <property type="match status" value="1"/>
</dbReference>
<comment type="catalytic activity">
    <reaction evidence="1 6">
        <text>Hydrolysis of terminal non-reducing N-acetyl-D-hexosamine residues in N-acetyl-beta-D-hexosaminides.</text>
        <dbReference type="EC" id="3.2.1.52"/>
    </reaction>
</comment>
<dbReference type="VEuPathDB" id="AmoebaDB:EIN_146040"/>
<dbReference type="GeneID" id="14886597"/>
<dbReference type="GO" id="GO:0016020">
    <property type="term" value="C:membrane"/>
    <property type="evidence" value="ECO:0007669"/>
    <property type="project" value="TreeGrafter"/>
</dbReference>
<dbReference type="InterPro" id="IPR017853">
    <property type="entry name" value="GH"/>
</dbReference>
<evidence type="ECO:0000256" key="1">
    <source>
        <dbReference type="ARBA" id="ARBA00001231"/>
    </source>
</evidence>
<feature type="signal peptide" evidence="8">
    <location>
        <begin position="1"/>
        <end position="16"/>
    </location>
</feature>
<evidence type="ECO:0000259" key="9">
    <source>
        <dbReference type="Pfam" id="PF00728"/>
    </source>
</evidence>
<gene>
    <name evidence="11" type="ORF">EIN_146040</name>
</gene>
<dbReference type="PRINTS" id="PR00738">
    <property type="entry name" value="GLHYDRLASE20"/>
</dbReference>
<evidence type="ECO:0000313" key="11">
    <source>
        <dbReference type="EMBL" id="ELP87610.1"/>
    </source>
</evidence>
<dbReference type="PIRSF" id="PIRSF001093">
    <property type="entry name" value="B-hxosamndse_ab_euk"/>
    <property type="match status" value="1"/>
</dbReference>
<dbReference type="Proteomes" id="UP000014680">
    <property type="component" value="Unassembled WGS sequence"/>
</dbReference>
<evidence type="ECO:0000256" key="3">
    <source>
        <dbReference type="ARBA" id="ARBA00022801"/>
    </source>
</evidence>
<proteinExistence type="inferred from homology"/>
<dbReference type="OMA" id="NYCVEPP"/>
<feature type="chain" id="PRO_5003973523" description="Beta-hexosaminidase" evidence="8">
    <location>
        <begin position="17"/>
        <end position="562"/>
    </location>
</feature>
<dbReference type="InterPro" id="IPR025705">
    <property type="entry name" value="Beta_hexosaminidase_sua/sub"/>
</dbReference>
<evidence type="ECO:0000256" key="4">
    <source>
        <dbReference type="ARBA" id="ARBA00023180"/>
    </source>
</evidence>
<dbReference type="InterPro" id="IPR029018">
    <property type="entry name" value="Hex-like_dom2"/>
</dbReference>